<accession>A0A403D5Q0</accession>
<dbReference type="Proteomes" id="UP000885382">
    <property type="component" value="Unassembled WGS sequence"/>
</dbReference>
<name>A0A403D5Q0_ECOLX</name>
<dbReference type="EMBL" id="RTJF01000045">
    <property type="protein sequence ID" value="MJL95879.1"/>
    <property type="molecule type" value="Genomic_DNA"/>
</dbReference>
<comment type="caution">
    <text evidence="1">The sequence shown here is derived from an EMBL/GenBank/DDBJ whole genome shotgun (WGS) entry which is preliminary data.</text>
</comment>
<reference evidence="1" key="1">
    <citation type="submission" date="2018-06" db="EMBL/GenBank/DDBJ databases">
        <authorList>
            <person name="Ashton P.M."/>
            <person name="Dallman T."/>
            <person name="Nair S."/>
            <person name="De Pinna E."/>
            <person name="Peters T."/>
            <person name="Grant K."/>
        </authorList>
    </citation>
    <scope>NUCLEOTIDE SEQUENCE [LARGE SCALE GENOMIC DNA]</scope>
    <source>
        <strain evidence="1">462023</strain>
    </source>
</reference>
<evidence type="ECO:0000313" key="1">
    <source>
        <dbReference type="EMBL" id="MJL95879.1"/>
    </source>
</evidence>
<organism evidence="1">
    <name type="scientific">Escherichia coli</name>
    <dbReference type="NCBI Taxonomy" id="562"/>
    <lineage>
        <taxon>Bacteria</taxon>
        <taxon>Pseudomonadati</taxon>
        <taxon>Pseudomonadota</taxon>
        <taxon>Gammaproteobacteria</taxon>
        <taxon>Enterobacterales</taxon>
        <taxon>Enterobacteriaceae</taxon>
        <taxon>Escherichia</taxon>
    </lineage>
</organism>
<proteinExistence type="predicted"/>
<dbReference type="RefSeq" id="WP_097291436.1">
    <property type="nucleotide sequence ID" value="NZ_BFOV01000050.1"/>
</dbReference>
<sequence length="150" mass="18292">MYYLICVVFMVVFFIVCMLSVMYAAEIYQWQHYNGYKFKQWLKSGSIKKDAHEEKIKKEVKKMTIDYILKLLKKYNIGFDAKELAKASFNIKLKYYKLILVEKERLKENKRLDEAVKQKIKIETDTFDAEKFQKEADERYKYFMKKRNDK</sequence>
<protein>
    <submittedName>
        <fullName evidence="1">Uncharacterized protein</fullName>
    </submittedName>
</protein>
<dbReference type="AlphaFoldDB" id="A0A403D5Q0"/>
<gene>
    <name evidence="1" type="ORF">DNX30_24665</name>
</gene>